<evidence type="ECO:0000256" key="4">
    <source>
        <dbReference type="ARBA" id="ARBA00022833"/>
    </source>
</evidence>
<protein>
    <submittedName>
        <fullName evidence="8">Increased DNA methylation 1</fullName>
    </submittedName>
</protein>
<dbReference type="Gene3D" id="3.30.40.10">
    <property type="entry name" value="Zinc/RING finger domain, C3HC4 (zinc finger)"/>
    <property type="match status" value="1"/>
</dbReference>
<evidence type="ECO:0000256" key="5">
    <source>
        <dbReference type="ARBA" id="ARBA00023242"/>
    </source>
</evidence>
<keyword evidence="4" id="KW-0862">Zinc</keyword>
<evidence type="ECO:0000256" key="2">
    <source>
        <dbReference type="ARBA" id="ARBA00022723"/>
    </source>
</evidence>
<dbReference type="Pfam" id="PF23209">
    <property type="entry name" value="IDM1_C"/>
    <property type="match status" value="1"/>
</dbReference>
<dbReference type="OrthoDB" id="1903104at2759"/>
<dbReference type="SUPFAM" id="SSF55729">
    <property type="entry name" value="Acyl-CoA N-acyltransferases (Nat)"/>
    <property type="match status" value="1"/>
</dbReference>
<evidence type="ECO:0000256" key="1">
    <source>
        <dbReference type="ARBA" id="ARBA00004123"/>
    </source>
</evidence>
<dbReference type="PANTHER" id="PTHR47025:SF2">
    <property type="entry name" value="AUTOIMMUNE REGULATOR"/>
    <property type="match status" value="1"/>
</dbReference>
<dbReference type="GO" id="GO:0000977">
    <property type="term" value="F:RNA polymerase II transcription regulatory region sequence-specific DNA binding"/>
    <property type="evidence" value="ECO:0007669"/>
    <property type="project" value="TreeGrafter"/>
</dbReference>
<feature type="non-terminal residue" evidence="8">
    <location>
        <position position="1"/>
    </location>
</feature>
<keyword evidence="9" id="KW-1185">Reference proteome</keyword>
<dbReference type="Pfam" id="PF16135">
    <property type="entry name" value="TDBD"/>
    <property type="match status" value="1"/>
</dbReference>
<evidence type="ECO:0000313" key="9">
    <source>
        <dbReference type="Proteomes" id="UP000257109"/>
    </source>
</evidence>
<dbReference type="InterPro" id="IPR013083">
    <property type="entry name" value="Znf_RING/FYVE/PHD"/>
</dbReference>
<keyword evidence="3" id="KW-0863">Zinc-finger</keyword>
<name>A0A371ICZ7_MUCPR</name>
<dbReference type="GO" id="GO:0008270">
    <property type="term" value="F:zinc ion binding"/>
    <property type="evidence" value="ECO:0007669"/>
    <property type="project" value="UniProtKB-KW"/>
</dbReference>
<dbReference type="GO" id="GO:0003682">
    <property type="term" value="F:chromatin binding"/>
    <property type="evidence" value="ECO:0007669"/>
    <property type="project" value="TreeGrafter"/>
</dbReference>
<dbReference type="SMART" id="SM00249">
    <property type="entry name" value="PHD"/>
    <property type="match status" value="1"/>
</dbReference>
<feature type="domain" description="Zinc finger PHD-type" evidence="7">
    <location>
        <begin position="492"/>
        <end position="548"/>
    </location>
</feature>
<dbReference type="EMBL" id="QJKJ01000380">
    <property type="protein sequence ID" value="RDY12932.1"/>
    <property type="molecule type" value="Genomic_DNA"/>
</dbReference>
<dbReference type="InterPro" id="IPR032308">
    <property type="entry name" value="TDBD"/>
</dbReference>
<evidence type="ECO:0000256" key="3">
    <source>
        <dbReference type="ARBA" id="ARBA00022771"/>
    </source>
</evidence>
<sequence>MANDSDSEHFVVLSRVRTGLKREFDFAMKAQSQICTSLGRTRSNKNHDAIQLLDHPTHKQSRKSKSLELKKENLTKEDVDVGDALSKEDPKNVMADTKELKSVVADIEEPKIQVGDEAIVVVGEEKKNNDEAKIEVVQMQMQSICDDGEVKEGETMEGDVSGVVSIGRFMQSTPNKKLDNGNSKVGSDGVEVKGGYEVIASTSVKMSKGSVGKKFPSKLKDLLSSGILEGLPVNYVRGMKAKATELLGVISGTEIVCYCEVCNGVEVVTPAIFELHAGSLNKRPAEHILLENRSTLRDVMNTFLNIPLGTLEEAMKMVLGGFIMKKSKFCVNCRDVNVVSRLFCNSCMVLKDYQPSSIQTTETGNNHVSVASQSRSLKPIVLPKSLNNGMKHSASRGKSQAKVTIKDLSLHKLVFKEDVLPNGTEVAYYARGKVALIIVYLFRVFQVNMFQKDKYVERNDNAKAAGRIEGIDPLDQINQKCIRIVKEFDLGGCTLCRDQDFSKSFGPRTIIICDQCEKEYHIGCLKDHNMQNLKELPKGNWFCCLDCNQIHTALVNLVACGEKNLPNSILSLIRKKYDDKGLEIKADLDIKWRVLNWKLAASDDNRQLLSKVVAIFHEQFDPIIHPTSGIDFIPAMLFGQVVVSVGIFRVFGPEVAELPLVATVTNFQGQGYFRSLFSCIESLLGSLKIKHFVLPATDEAKSIWTNKFGFTKLDQDEVNYYMKHYYMMMIFQGTSLLRKPVLAI</sequence>
<dbReference type="Gene3D" id="3.40.630.30">
    <property type="match status" value="1"/>
</dbReference>
<dbReference type="InterPro" id="IPR016181">
    <property type="entry name" value="Acyl_CoA_acyltransferase"/>
</dbReference>
<proteinExistence type="predicted"/>
<dbReference type="InterPro" id="IPR011011">
    <property type="entry name" value="Znf_FYVE_PHD"/>
</dbReference>
<dbReference type="GO" id="GO:0005634">
    <property type="term" value="C:nucleus"/>
    <property type="evidence" value="ECO:0007669"/>
    <property type="project" value="UniProtKB-SubCell"/>
</dbReference>
<comment type="subcellular location">
    <subcellularLocation>
        <location evidence="1">Nucleus</location>
    </subcellularLocation>
</comment>
<feature type="region of interest" description="Disordered" evidence="6">
    <location>
        <begin position="49"/>
        <end position="71"/>
    </location>
</feature>
<accession>A0A371ICZ7</accession>
<gene>
    <name evidence="8" type="primary">IDM1</name>
    <name evidence="8" type="ORF">CR513_02213</name>
</gene>
<dbReference type="GO" id="GO:0045944">
    <property type="term" value="P:positive regulation of transcription by RNA polymerase II"/>
    <property type="evidence" value="ECO:0007669"/>
    <property type="project" value="TreeGrafter"/>
</dbReference>
<dbReference type="AlphaFoldDB" id="A0A371ICZ7"/>
<dbReference type="PANTHER" id="PTHR47025">
    <property type="entry name" value="AUTOIMMUNE REGULATOR"/>
    <property type="match status" value="1"/>
</dbReference>
<evidence type="ECO:0000313" key="8">
    <source>
        <dbReference type="EMBL" id="RDY12932.1"/>
    </source>
</evidence>
<organism evidence="8 9">
    <name type="scientific">Mucuna pruriens</name>
    <name type="common">Velvet bean</name>
    <name type="synonym">Dolichos pruriens</name>
    <dbReference type="NCBI Taxonomy" id="157652"/>
    <lineage>
        <taxon>Eukaryota</taxon>
        <taxon>Viridiplantae</taxon>
        <taxon>Streptophyta</taxon>
        <taxon>Embryophyta</taxon>
        <taxon>Tracheophyta</taxon>
        <taxon>Spermatophyta</taxon>
        <taxon>Magnoliopsida</taxon>
        <taxon>eudicotyledons</taxon>
        <taxon>Gunneridae</taxon>
        <taxon>Pentapetalae</taxon>
        <taxon>rosids</taxon>
        <taxon>fabids</taxon>
        <taxon>Fabales</taxon>
        <taxon>Fabaceae</taxon>
        <taxon>Papilionoideae</taxon>
        <taxon>50 kb inversion clade</taxon>
        <taxon>NPAAA clade</taxon>
        <taxon>indigoferoid/millettioid clade</taxon>
        <taxon>Phaseoleae</taxon>
        <taxon>Mucuna</taxon>
    </lineage>
</organism>
<dbReference type="InterPro" id="IPR001965">
    <property type="entry name" value="Znf_PHD"/>
</dbReference>
<reference evidence="8" key="1">
    <citation type="submission" date="2018-05" db="EMBL/GenBank/DDBJ databases">
        <title>Draft genome of Mucuna pruriens seed.</title>
        <authorList>
            <person name="Nnadi N.E."/>
            <person name="Vos R."/>
            <person name="Hasami M.H."/>
            <person name="Devisetty U.K."/>
            <person name="Aguiy J.C."/>
        </authorList>
    </citation>
    <scope>NUCLEOTIDE SEQUENCE [LARGE SCALE GENOMIC DNA]</scope>
    <source>
        <strain evidence="8">JCA_2017</strain>
    </source>
</reference>
<dbReference type="InterPro" id="IPR056511">
    <property type="entry name" value="IDM1_C"/>
</dbReference>
<dbReference type="SUPFAM" id="SSF57903">
    <property type="entry name" value="FYVE/PHD zinc finger"/>
    <property type="match status" value="1"/>
</dbReference>
<comment type="caution">
    <text evidence="8">The sequence shown here is derived from an EMBL/GenBank/DDBJ whole genome shotgun (WGS) entry which is preliminary data.</text>
</comment>
<evidence type="ECO:0000256" key="6">
    <source>
        <dbReference type="SAM" id="MobiDB-lite"/>
    </source>
</evidence>
<dbReference type="GO" id="GO:0042393">
    <property type="term" value="F:histone binding"/>
    <property type="evidence" value="ECO:0007669"/>
    <property type="project" value="TreeGrafter"/>
</dbReference>
<dbReference type="STRING" id="157652.A0A371ICZ7"/>
<evidence type="ECO:0000259" key="7">
    <source>
        <dbReference type="SMART" id="SM00249"/>
    </source>
</evidence>
<keyword evidence="5" id="KW-0539">Nucleus</keyword>
<dbReference type="Proteomes" id="UP000257109">
    <property type="component" value="Unassembled WGS sequence"/>
</dbReference>
<keyword evidence="2" id="KW-0479">Metal-binding</keyword>